<dbReference type="InterPro" id="IPR002933">
    <property type="entry name" value="Peptidase_M20"/>
</dbReference>
<dbReference type="EC" id="3.5.1.18" evidence="4 15"/>
<keyword evidence="9 15" id="KW-0862">Zinc</keyword>
<dbReference type="HAMAP" id="MF_01690">
    <property type="entry name" value="DapE"/>
    <property type="match status" value="1"/>
</dbReference>
<dbReference type="GO" id="GO:0050897">
    <property type="term" value="F:cobalt ion binding"/>
    <property type="evidence" value="ECO:0007669"/>
    <property type="project" value="UniProtKB-UniRule"/>
</dbReference>
<dbReference type="CDD" id="cd03891">
    <property type="entry name" value="M20_DapE_proteobac"/>
    <property type="match status" value="1"/>
</dbReference>
<evidence type="ECO:0000256" key="14">
    <source>
        <dbReference type="ARBA" id="ARBA00051301"/>
    </source>
</evidence>
<dbReference type="KEGG" id="care:LT85_3477"/>
<comment type="cofactor">
    <cofactor evidence="15">
        <name>Zn(2+)</name>
        <dbReference type="ChEBI" id="CHEBI:29105"/>
    </cofactor>
    <cofactor evidence="15">
        <name>Co(2+)</name>
        <dbReference type="ChEBI" id="CHEBI:48828"/>
    </cofactor>
    <text evidence="15">Binds 2 Zn(2+) or Co(2+) ions per subunit.</text>
</comment>
<dbReference type="InterPro" id="IPR011650">
    <property type="entry name" value="Peptidase_M20_dimer"/>
</dbReference>
<comment type="pathway">
    <text evidence="1 15">Amino-acid biosynthesis; L-lysine biosynthesis via DAP pathway; LL-2,6-diaminopimelate from (S)-tetrahydrodipicolinate (succinylase route): step 3/3.</text>
</comment>
<evidence type="ECO:0000256" key="5">
    <source>
        <dbReference type="ARBA" id="ARBA00022391"/>
    </source>
</evidence>
<keyword evidence="10 15" id="KW-0220">Diaminopimelate biosynthesis</keyword>
<evidence type="ECO:0000256" key="1">
    <source>
        <dbReference type="ARBA" id="ARBA00005130"/>
    </source>
</evidence>
<dbReference type="HOGENOM" id="CLU_021802_4_0_4"/>
<evidence type="ECO:0000259" key="16">
    <source>
        <dbReference type="Pfam" id="PF07687"/>
    </source>
</evidence>
<organism evidence="17 18">
    <name type="scientific">Collimonas arenae</name>
    <dbReference type="NCBI Taxonomy" id="279058"/>
    <lineage>
        <taxon>Bacteria</taxon>
        <taxon>Pseudomonadati</taxon>
        <taxon>Pseudomonadota</taxon>
        <taxon>Betaproteobacteria</taxon>
        <taxon>Burkholderiales</taxon>
        <taxon>Oxalobacteraceae</taxon>
        <taxon>Collimonas</taxon>
    </lineage>
</organism>
<dbReference type="UniPathway" id="UPA00034">
    <property type="reaction ID" value="UER00021"/>
</dbReference>
<dbReference type="FunFam" id="3.30.70.360:FF:000011">
    <property type="entry name" value="Succinyl-diaminopimelate desuccinylase"/>
    <property type="match status" value="1"/>
</dbReference>
<evidence type="ECO:0000256" key="2">
    <source>
        <dbReference type="ARBA" id="ARBA00006746"/>
    </source>
</evidence>
<evidence type="ECO:0000256" key="6">
    <source>
        <dbReference type="ARBA" id="ARBA00022605"/>
    </source>
</evidence>
<evidence type="ECO:0000256" key="13">
    <source>
        <dbReference type="ARBA" id="ARBA00031891"/>
    </source>
</evidence>
<dbReference type="GO" id="GO:0019877">
    <property type="term" value="P:diaminopimelate biosynthetic process"/>
    <property type="evidence" value="ECO:0007669"/>
    <property type="project" value="UniProtKB-UniRule"/>
</dbReference>
<dbReference type="PANTHER" id="PTHR43808">
    <property type="entry name" value="ACETYLORNITHINE DEACETYLASE"/>
    <property type="match status" value="1"/>
</dbReference>
<evidence type="ECO:0000256" key="4">
    <source>
        <dbReference type="ARBA" id="ARBA00011921"/>
    </source>
</evidence>
<comment type="similarity">
    <text evidence="2 15">Belongs to the peptidase M20A family. DapE subfamily.</text>
</comment>
<evidence type="ECO:0000256" key="9">
    <source>
        <dbReference type="ARBA" id="ARBA00022833"/>
    </source>
</evidence>
<dbReference type="PANTHER" id="PTHR43808:SF31">
    <property type="entry name" value="N-ACETYL-L-CITRULLINE DEACETYLASE"/>
    <property type="match status" value="1"/>
</dbReference>
<dbReference type="InterPro" id="IPR005941">
    <property type="entry name" value="DapE_proteobac"/>
</dbReference>
<evidence type="ECO:0000256" key="15">
    <source>
        <dbReference type="HAMAP-Rule" id="MF_01690"/>
    </source>
</evidence>
<feature type="binding site" evidence="15">
    <location>
        <position position="101"/>
    </location>
    <ligand>
        <name>Zn(2+)</name>
        <dbReference type="ChEBI" id="CHEBI:29105"/>
        <label>1</label>
    </ligand>
</feature>
<evidence type="ECO:0000313" key="17">
    <source>
        <dbReference type="EMBL" id="AIY42635.1"/>
    </source>
</evidence>
<keyword evidence="8 15" id="KW-0378">Hydrolase</keyword>
<evidence type="ECO:0000256" key="11">
    <source>
        <dbReference type="ARBA" id="ARBA00023154"/>
    </source>
</evidence>
<dbReference type="STRING" id="279058.LT85_3477"/>
<keyword evidence="7 15" id="KW-0479">Metal-binding</keyword>
<dbReference type="InterPro" id="IPR050072">
    <property type="entry name" value="Peptidase_M20A"/>
</dbReference>
<evidence type="ECO:0000313" key="18">
    <source>
        <dbReference type="Proteomes" id="UP000030302"/>
    </source>
</evidence>
<feature type="binding site" evidence="15">
    <location>
        <position position="383"/>
    </location>
    <ligand>
        <name>Zn(2+)</name>
        <dbReference type="ChEBI" id="CHEBI:29105"/>
        <label>2</label>
    </ligand>
</feature>
<gene>
    <name evidence="15" type="primary">dapE</name>
    <name evidence="17" type="ORF">LT85_3477</name>
</gene>
<dbReference type="GO" id="GO:0009089">
    <property type="term" value="P:lysine biosynthetic process via diaminopimelate"/>
    <property type="evidence" value="ECO:0007669"/>
    <property type="project" value="UniProtKB-UniRule"/>
</dbReference>
<keyword evidence="12 15" id="KW-0170">Cobalt</keyword>
<dbReference type="GO" id="GO:0009014">
    <property type="term" value="F:succinyl-diaminopimelate desuccinylase activity"/>
    <property type="evidence" value="ECO:0007669"/>
    <property type="project" value="UniProtKB-UniRule"/>
</dbReference>
<feature type="binding site" evidence="15">
    <location>
        <position position="197"/>
    </location>
    <ligand>
        <name>Zn(2+)</name>
        <dbReference type="ChEBI" id="CHEBI:29105"/>
        <label>1</label>
    </ligand>
</feature>
<keyword evidence="11 15" id="KW-0457">Lysine biosynthesis</keyword>
<reference evidence="18" key="1">
    <citation type="journal article" date="2014" name="Soil Biol. Biochem.">
        <title>Structure and function of bacterial communities in ageing soils: Insights from the Mendocino ecological staircase.</title>
        <authorList>
            <person name="Uroz S."/>
            <person name="Tech J.J."/>
            <person name="Sawaya N.A."/>
            <person name="Frey-Klett P."/>
            <person name="Leveau J.H.J."/>
        </authorList>
    </citation>
    <scope>NUCLEOTIDE SEQUENCE [LARGE SCALE GENOMIC DNA]</scope>
    <source>
        <strain evidence="18">Cal35</strain>
    </source>
</reference>
<dbReference type="Pfam" id="PF01546">
    <property type="entry name" value="Peptidase_M20"/>
    <property type="match status" value="1"/>
</dbReference>
<proteinExistence type="inferred from homology"/>
<keyword evidence="6 15" id="KW-0028">Amino-acid biosynthesis</keyword>
<sequence length="414" mass="44675">MSGFRTRCTRKYSANDSAGKPANYRNIINIPSMNNQSKTLALAEQLIALSSVTPQDKGCQALLIELLAPLGFACETIQSGDVTNLWARKGTTRPLLAFAGHTDVVPTGPREQWQSDPFLPSHRDGKLYGRGAADMKTSIAAMVVAVQEFIQARPDHSGSIGFLITSDEEGPATDGTVVVCEKLKARSEQLDYCIVGEPTSSSTLGDMIKNGRRGTMSGKLTVKGIQGHIAYPHLAKNPIHLAAPALAELAAEKWDDANEYYLPTSWQMSNIHGGTGASNVIPGEVVIDFNFRFSTASTVEGLQQRVQAILDKHGLEYTLAWTVGGRPFLTPRGTLSDAISSAIKAETGINTELSTTGGTSDGRFIAQICPQVIEFGPPNASIHKIDEHVEVQFIDPLKNIYRRTLENLLPSTAV</sequence>
<keyword evidence="18" id="KW-1185">Reference proteome</keyword>
<dbReference type="GO" id="GO:0006526">
    <property type="term" value="P:L-arginine biosynthetic process"/>
    <property type="evidence" value="ECO:0007669"/>
    <property type="project" value="TreeGrafter"/>
</dbReference>
<feature type="binding site" evidence="15">
    <location>
        <position position="169"/>
    </location>
    <ligand>
        <name>Zn(2+)</name>
        <dbReference type="ChEBI" id="CHEBI:29105"/>
        <label>2</label>
    </ligand>
</feature>
<comment type="subunit">
    <text evidence="3 15">Homodimer.</text>
</comment>
<comment type="catalytic activity">
    <reaction evidence="14 15">
        <text>N-succinyl-(2S,6S)-2,6-diaminopimelate + H2O = (2S,6S)-2,6-diaminopimelate + succinate</text>
        <dbReference type="Rhea" id="RHEA:22608"/>
        <dbReference type="ChEBI" id="CHEBI:15377"/>
        <dbReference type="ChEBI" id="CHEBI:30031"/>
        <dbReference type="ChEBI" id="CHEBI:57609"/>
        <dbReference type="ChEBI" id="CHEBI:58087"/>
        <dbReference type="EC" id="3.5.1.18"/>
    </reaction>
</comment>
<evidence type="ECO:0000256" key="10">
    <source>
        <dbReference type="ARBA" id="ARBA00022915"/>
    </source>
</evidence>
<feature type="binding site" evidence="15">
    <location>
        <position position="134"/>
    </location>
    <ligand>
        <name>Zn(2+)</name>
        <dbReference type="ChEBI" id="CHEBI:29105"/>
        <label>2</label>
    </ligand>
</feature>
<dbReference type="GO" id="GO:0008270">
    <property type="term" value="F:zinc ion binding"/>
    <property type="evidence" value="ECO:0007669"/>
    <property type="project" value="UniProtKB-UniRule"/>
</dbReference>
<feature type="domain" description="Peptidase M20 dimerisation" evidence="16">
    <location>
        <begin position="210"/>
        <end position="317"/>
    </location>
</feature>
<comment type="function">
    <text evidence="15">Catalyzes the hydrolysis of N-succinyl-L,L-diaminopimelic acid (SDAP), forming succinate and LL-2,6-diaminopimelate (DAP), an intermediate involved in the bacterial biosynthesis of lysine and meso-diaminopimelic acid, an essential component of bacterial cell walls.</text>
</comment>
<dbReference type="Gene3D" id="3.40.630.10">
    <property type="entry name" value="Zn peptidases"/>
    <property type="match status" value="2"/>
</dbReference>
<dbReference type="EMBL" id="CP009962">
    <property type="protein sequence ID" value="AIY42635.1"/>
    <property type="molecule type" value="Genomic_DNA"/>
</dbReference>
<dbReference type="SUPFAM" id="SSF53187">
    <property type="entry name" value="Zn-dependent exopeptidases"/>
    <property type="match status" value="1"/>
</dbReference>
<evidence type="ECO:0000256" key="3">
    <source>
        <dbReference type="ARBA" id="ARBA00011738"/>
    </source>
</evidence>
<dbReference type="SUPFAM" id="SSF55031">
    <property type="entry name" value="Bacterial exopeptidase dimerisation domain"/>
    <property type="match status" value="1"/>
</dbReference>
<dbReference type="PROSITE" id="PS00758">
    <property type="entry name" value="ARGE_DAPE_CPG2_1"/>
    <property type="match status" value="1"/>
</dbReference>
<evidence type="ECO:0000256" key="7">
    <source>
        <dbReference type="ARBA" id="ARBA00022723"/>
    </source>
</evidence>
<evidence type="ECO:0000256" key="12">
    <source>
        <dbReference type="ARBA" id="ARBA00023285"/>
    </source>
</evidence>
<feature type="active site" evidence="15">
    <location>
        <position position="103"/>
    </location>
</feature>
<name>A0A0A1FFU5_9BURK</name>
<dbReference type="InterPro" id="IPR001261">
    <property type="entry name" value="ArgE/DapE_CS"/>
</dbReference>
<protein>
    <recommendedName>
        <fullName evidence="5 15">Succinyl-diaminopimelate desuccinylase</fullName>
        <shortName evidence="15">SDAP desuccinylase</shortName>
        <ecNumber evidence="4 15">3.5.1.18</ecNumber>
    </recommendedName>
    <alternativeName>
        <fullName evidence="13 15">N-succinyl-LL-2,6-diaminoheptanedioate amidohydrolase</fullName>
    </alternativeName>
</protein>
<feature type="active site" description="Proton acceptor" evidence="15">
    <location>
        <position position="168"/>
    </location>
</feature>
<dbReference type="GO" id="GO:0008777">
    <property type="term" value="F:acetylornithine deacetylase activity"/>
    <property type="evidence" value="ECO:0007669"/>
    <property type="project" value="TreeGrafter"/>
</dbReference>
<dbReference type="Proteomes" id="UP000030302">
    <property type="component" value="Chromosome"/>
</dbReference>
<accession>A0A0A1FFU5</accession>
<dbReference type="FunFam" id="3.40.630.10:FF:000005">
    <property type="entry name" value="Succinyl-diaminopimelate desuccinylase"/>
    <property type="match status" value="1"/>
</dbReference>
<dbReference type="Pfam" id="PF07687">
    <property type="entry name" value="M20_dimer"/>
    <property type="match status" value="1"/>
</dbReference>
<dbReference type="NCBIfam" id="NF009557">
    <property type="entry name" value="PRK13009.1"/>
    <property type="match status" value="1"/>
</dbReference>
<dbReference type="NCBIfam" id="TIGR01246">
    <property type="entry name" value="dapE_proteo"/>
    <property type="match status" value="1"/>
</dbReference>
<dbReference type="InterPro" id="IPR036264">
    <property type="entry name" value="Bact_exopeptidase_dim_dom"/>
</dbReference>
<evidence type="ECO:0000256" key="8">
    <source>
        <dbReference type="ARBA" id="ARBA00022801"/>
    </source>
</evidence>
<dbReference type="AlphaFoldDB" id="A0A0A1FFU5"/>
<feature type="binding site" evidence="15">
    <location>
        <position position="134"/>
    </location>
    <ligand>
        <name>Zn(2+)</name>
        <dbReference type="ChEBI" id="CHEBI:29105"/>
        <label>1</label>
    </ligand>
</feature>